<evidence type="ECO:0000313" key="1">
    <source>
        <dbReference type="EMBL" id="CAA9339172.1"/>
    </source>
</evidence>
<gene>
    <name evidence="1" type="ORF">AVDCRST_MAG40-2317</name>
</gene>
<accession>A0A6J4LPI9</accession>
<dbReference type="AlphaFoldDB" id="A0A6J4LPI9"/>
<proteinExistence type="predicted"/>
<feature type="non-terminal residue" evidence="1">
    <location>
        <position position="39"/>
    </location>
</feature>
<protein>
    <submittedName>
        <fullName evidence="1">Uncharacterized protein</fullName>
    </submittedName>
</protein>
<sequence length="39" mass="4155">WLNTPASLLCAPRRARRGGAFAGRTCRARSASRAGSVPR</sequence>
<organism evidence="1">
    <name type="scientific">uncultured Gemmatimonadaceae bacterium</name>
    <dbReference type="NCBI Taxonomy" id="246130"/>
    <lineage>
        <taxon>Bacteria</taxon>
        <taxon>Pseudomonadati</taxon>
        <taxon>Gemmatimonadota</taxon>
        <taxon>Gemmatimonadia</taxon>
        <taxon>Gemmatimonadales</taxon>
        <taxon>Gemmatimonadaceae</taxon>
        <taxon>environmental samples</taxon>
    </lineage>
</organism>
<name>A0A6J4LPI9_9BACT</name>
<dbReference type="EMBL" id="CADCTX010000672">
    <property type="protein sequence ID" value="CAA9339172.1"/>
    <property type="molecule type" value="Genomic_DNA"/>
</dbReference>
<feature type="non-terminal residue" evidence="1">
    <location>
        <position position="1"/>
    </location>
</feature>
<reference evidence="1" key="1">
    <citation type="submission" date="2020-02" db="EMBL/GenBank/DDBJ databases">
        <authorList>
            <person name="Meier V. D."/>
        </authorList>
    </citation>
    <scope>NUCLEOTIDE SEQUENCE</scope>
    <source>
        <strain evidence="1">AVDCRST_MAG40</strain>
    </source>
</reference>